<sequence>MTVLSTQSLKADDGKRRCQWLTNYKVWDDMTVYHDNEWGRPSHNYRYLFELLCLETYQAGLSWEIVLKKRAAFQRAFFNFDIQKVAELTSIDSLMADSGLIRNRLKLQATINNARAVLNTQKQYGSFDNYLWHFTDGQIIDHHITDPVQIPAQNDLSQLVAKQMKKDAFKFTGPVTIYSYLQGAGVINDHEAVCAFNPNRQLD</sequence>
<dbReference type="Proteomes" id="UP000004959">
    <property type="component" value="Chromosome"/>
</dbReference>
<dbReference type="PATRIC" id="fig|1045004.4.peg.770"/>
<dbReference type="Pfam" id="PF03352">
    <property type="entry name" value="Adenine_glyco"/>
    <property type="match status" value="1"/>
</dbReference>
<dbReference type="GO" id="GO:0006284">
    <property type="term" value="P:base-excision repair"/>
    <property type="evidence" value="ECO:0007669"/>
    <property type="project" value="InterPro"/>
</dbReference>
<organism evidence="2 3">
    <name type="scientific">Oenococcus kitaharae DSM 17330</name>
    <dbReference type="NCBI Taxonomy" id="1045004"/>
    <lineage>
        <taxon>Bacteria</taxon>
        <taxon>Bacillati</taxon>
        <taxon>Bacillota</taxon>
        <taxon>Bacilli</taxon>
        <taxon>Lactobacillales</taxon>
        <taxon>Lactobacillaceae</taxon>
        <taxon>Oenococcus</taxon>
    </lineage>
</organism>
<dbReference type="GO" id="GO:0008725">
    <property type="term" value="F:DNA-3-methyladenine glycosylase activity"/>
    <property type="evidence" value="ECO:0007669"/>
    <property type="project" value="InterPro"/>
</dbReference>
<protein>
    <submittedName>
        <fullName evidence="2">DNA-3-methyladenine glycosylase</fullName>
    </submittedName>
</protein>
<dbReference type="AlphaFoldDB" id="G9WHZ2"/>
<name>G9WHZ2_9LACO</name>
<dbReference type="EMBL" id="AFVZ01000001">
    <property type="protein sequence ID" value="EHN58877.1"/>
    <property type="molecule type" value="Genomic_DNA"/>
</dbReference>
<feature type="binding site" evidence="1">
    <location>
        <position position="190"/>
    </location>
    <ligand>
        <name>Zn(2+)</name>
        <dbReference type="ChEBI" id="CHEBI:29105"/>
    </ligand>
</feature>
<dbReference type="PANTHER" id="PTHR30037">
    <property type="entry name" value="DNA-3-METHYLADENINE GLYCOSYLASE 1"/>
    <property type="match status" value="1"/>
</dbReference>
<feature type="binding site" evidence="1">
    <location>
        <position position="194"/>
    </location>
    <ligand>
        <name>Zn(2+)</name>
        <dbReference type="ChEBI" id="CHEBI:29105"/>
    </ligand>
</feature>
<dbReference type="InterPro" id="IPR011257">
    <property type="entry name" value="DNA_glycosylase"/>
</dbReference>
<keyword evidence="1" id="KW-0862">Zinc</keyword>
<dbReference type="SUPFAM" id="SSF48150">
    <property type="entry name" value="DNA-glycosylase"/>
    <property type="match status" value="1"/>
</dbReference>
<evidence type="ECO:0000256" key="1">
    <source>
        <dbReference type="PIRSR" id="PIRSR605019-1"/>
    </source>
</evidence>
<reference evidence="2 3" key="1">
    <citation type="journal article" date="2012" name="PLoS ONE">
        <title>Functional divergence in the genus oenococcus as predicted by genome sequencing of the newly-described species, Oenococcus kitaharae.</title>
        <authorList>
            <person name="Borneman A.R."/>
            <person name="McCarthy J.M."/>
            <person name="Chambers P.J."/>
            <person name="Bartowsky E.J."/>
        </authorList>
    </citation>
    <scope>NUCLEOTIDE SEQUENCE [LARGE SCALE GENOMIC DNA]</scope>
    <source>
        <strain evidence="3">DSM17330</strain>
    </source>
</reference>
<evidence type="ECO:0000313" key="2">
    <source>
        <dbReference type="EMBL" id="EHN58877.1"/>
    </source>
</evidence>
<dbReference type="STRING" id="336988.NT96_08505"/>
<keyword evidence="3" id="KW-1185">Reference proteome</keyword>
<proteinExistence type="predicted"/>
<evidence type="ECO:0000313" key="3">
    <source>
        <dbReference type="Proteomes" id="UP000004959"/>
    </source>
</evidence>
<dbReference type="InterPro" id="IPR005019">
    <property type="entry name" value="Adenine_glyco"/>
</dbReference>
<dbReference type="eggNOG" id="COG2818">
    <property type="taxonomic scope" value="Bacteria"/>
</dbReference>
<dbReference type="PANTHER" id="PTHR30037:SF4">
    <property type="entry name" value="DNA-3-METHYLADENINE GLYCOSYLASE I"/>
    <property type="match status" value="1"/>
</dbReference>
<dbReference type="InterPro" id="IPR052891">
    <property type="entry name" value="DNA-3mA_glycosylase"/>
</dbReference>
<feature type="binding site" evidence="1">
    <location>
        <position position="18"/>
    </location>
    <ligand>
        <name>Zn(2+)</name>
        <dbReference type="ChEBI" id="CHEBI:29105"/>
    </ligand>
</feature>
<comment type="caution">
    <text evidence="2">The sequence shown here is derived from an EMBL/GenBank/DDBJ whole genome shotgun (WGS) entry which is preliminary data.</text>
</comment>
<dbReference type="Gene3D" id="1.10.340.30">
    <property type="entry name" value="Hypothetical protein, domain 2"/>
    <property type="match status" value="1"/>
</dbReference>
<accession>G9WHZ2</accession>
<dbReference type="RefSeq" id="WP_007745452.1">
    <property type="nucleotide sequence ID" value="NZ_CM001398.1"/>
</dbReference>
<dbReference type="GO" id="GO:0046872">
    <property type="term" value="F:metal ion binding"/>
    <property type="evidence" value="ECO:0007669"/>
    <property type="project" value="UniProtKB-KW"/>
</dbReference>
<dbReference type="HOGENOM" id="CLU_083758_1_0_9"/>
<keyword evidence="1" id="KW-0479">Metal-binding</keyword>
<feature type="binding site" evidence="1">
    <location>
        <position position="34"/>
    </location>
    <ligand>
        <name>Zn(2+)</name>
        <dbReference type="ChEBI" id="CHEBI:29105"/>
    </ligand>
</feature>
<gene>
    <name evidence="2" type="ORF">OKIT_0768</name>
</gene>